<dbReference type="NCBIfam" id="NF033546">
    <property type="entry name" value="transpos_IS21"/>
    <property type="match status" value="1"/>
</dbReference>
<comment type="caution">
    <text evidence="3">The sequence shown here is derived from an EMBL/GenBank/DDBJ whole genome shotgun (WGS) entry which is preliminary data.</text>
</comment>
<accession>A0A2U2B8J1</accession>
<dbReference type="Pfam" id="PF22483">
    <property type="entry name" value="Mu-transpos_C_2"/>
    <property type="match status" value="1"/>
</dbReference>
<gene>
    <name evidence="3" type="ORF">DDZ16_10145</name>
</gene>
<comment type="similarity">
    <text evidence="1">Belongs to the transposase IS21/IS408/IS1162 family.</text>
</comment>
<protein>
    <submittedName>
        <fullName evidence="3">IS21 family transposase</fullName>
    </submittedName>
</protein>
<dbReference type="InterPro" id="IPR001584">
    <property type="entry name" value="Integrase_cat-core"/>
</dbReference>
<dbReference type="AlphaFoldDB" id="A0A2U2B8J1"/>
<keyword evidence="4" id="KW-1185">Reference proteome</keyword>
<evidence type="ECO:0000259" key="2">
    <source>
        <dbReference type="PROSITE" id="PS50994"/>
    </source>
</evidence>
<evidence type="ECO:0000313" key="3">
    <source>
        <dbReference type="EMBL" id="PWD99363.1"/>
    </source>
</evidence>
<evidence type="ECO:0000313" key="4">
    <source>
        <dbReference type="Proteomes" id="UP000244956"/>
    </source>
</evidence>
<dbReference type="PANTHER" id="PTHR35004:SF8">
    <property type="entry name" value="TRANSPOSASE RV3428C-RELATED"/>
    <property type="match status" value="1"/>
</dbReference>
<dbReference type="OrthoDB" id="3193769at2"/>
<dbReference type="GO" id="GO:0003676">
    <property type="term" value="F:nucleic acid binding"/>
    <property type="evidence" value="ECO:0007669"/>
    <property type="project" value="InterPro"/>
</dbReference>
<proteinExistence type="inferred from homology"/>
<dbReference type="PANTHER" id="PTHR35004">
    <property type="entry name" value="TRANSPOSASE RV3428C-RELATED"/>
    <property type="match status" value="1"/>
</dbReference>
<reference evidence="3 4" key="1">
    <citation type="submission" date="2018-05" db="EMBL/GenBank/DDBJ databases">
        <title>Marinilabilia rubrum sp. nov., isolated from saltern sediment.</title>
        <authorList>
            <person name="Zhang R."/>
        </authorList>
    </citation>
    <scope>NUCLEOTIDE SEQUENCE [LARGE SCALE GENOMIC DNA]</scope>
    <source>
        <strain evidence="3 4">WTE16</strain>
    </source>
</reference>
<dbReference type="Gene3D" id="3.30.420.10">
    <property type="entry name" value="Ribonuclease H-like superfamily/Ribonuclease H"/>
    <property type="match status" value="1"/>
</dbReference>
<dbReference type="PROSITE" id="PS50994">
    <property type="entry name" value="INTEGRASE"/>
    <property type="match status" value="1"/>
</dbReference>
<name>A0A2U2B8J1_9BACT</name>
<dbReference type="EMBL" id="QEWP01000007">
    <property type="protein sequence ID" value="PWD99363.1"/>
    <property type="molecule type" value="Genomic_DNA"/>
</dbReference>
<feature type="domain" description="Integrase catalytic" evidence="2">
    <location>
        <begin position="123"/>
        <end position="330"/>
    </location>
</feature>
<evidence type="ECO:0000256" key="1">
    <source>
        <dbReference type="ARBA" id="ARBA00009277"/>
    </source>
</evidence>
<dbReference type="RefSeq" id="WP_109264347.1">
    <property type="nucleotide sequence ID" value="NZ_QEWP01000007.1"/>
</dbReference>
<dbReference type="GO" id="GO:0015074">
    <property type="term" value="P:DNA integration"/>
    <property type="evidence" value="ECO:0007669"/>
    <property type="project" value="InterPro"/>
</dbReference>
<organism evidence="3 4">
    <name type="scientific">Marinilabilia rubra</name>
    <dbReference type="NCBI Taxonomy" id="2162893"/>
    <lineage>
        <taxon>Bacteria</taxon>
        <taxon>Pseudomonadati</taxon>
        <taxon>Bacteroidota</taxon>
        <taxon>Bacteroidia</taxon>
        <taxon>Marinilabiliales</taxon>
        <taxon>Marinilabiliaceae</taxon>
        <taxon>Marinilabilia</taxon>
    </lineage>
</organism>
<dbReference type="InterPro" id="IPR054353">
    <property type="entry name" value="IstA-like_C"/>
</dbReference>
<dbReference type="InterPro" id="IPR012337">
    <property type="entry name" value="RNaseH-like_sf"/>
</dbReference>
<dbReference type="SUPFAM" id="SSF53098">
    <property type="entry name" value="Ribonuclease H-like"/>
    <property type="match status" value="1"/>
</dbReference>
<sequence length="515" mass="60716">MANTLDLMDLKQILTLHLDGLSNRKIGDMLCIHRNTINGYVQLFNASKYTKEELLAKDNEELLKLFPSHTTIKNPRYDELMRYFEKMNQQLDHPGFTFLFHYNEYRQQSKEPYSYTQFMEHYHRKFPKEKGSMKLEHKAGHEVYIDFTGKKLQIINQETGEIIPVEVFVAILPKSQYTYVEACLSQKREDLIGCMANALSYYGGVPKAIVSDNLKSAVTRASKYEPEINRSFKDFARHYNCVINPTRGYSPQDKALVENAVNLVYQRIYYPLRQMTFFSLKDLNREIRRLLGPYNDLLLQLRQASRRELFQSIERELLKPLPESSYELKDYRRAKVQKTGYVYFSPDKNYYSVPYRYIGKRTQIQYTKSTVEVFYNHERIACHCRNPAPGVYTTNENHLSSTHKAYRQWSPDYFKKKASRHGEHVLLLIEGLLRESDYPETAYKRAMGIIQLHRDYSSERLNNACQIALNVETYSYKRIKNILKNNQDKDFEPLEDDTQTHIPFHSNIRGASAYK</sequence>
<dbReference type="Proteomes" id="UP000244956">
    <property type="component" value="Unassembled WGS sequence"/>
</dbReference>
<dbReference type="InterPro" id="IPR036397">
    <property type="entry name" value="RNaseH_sf"/>
</dbReference>